<accession>A0A9P4N0J1</accession>
<keyword evidence="2 7" id="KW-0812">Transmembrane</keyword>
<evidence type="ECO:0000313" key="10">
    <source>
        <dbReference type="Proteomes" id="UP000800093"/>
    </source>
</evidence>
<evidence type="ECO:0000313" key="9">
    <source>
        <dbReference type="EMBL" id="KAF2260533.1"/>
    </source>
</evidence>
<evidence type="ECO:0000256" key="6">
    <source>
        <dbReference type="SAM" id="MobiDB-lite"/>
    </source>
</evidence>
<comment type="subcellular location">
    <subcellularLocation>
        <location evidence="1">Membrane</location>
        <topology evidence="1">Multi-pass membrane protein</topology>
    </subcellularLocation>
</comment>
<feature type="transmembrane region" description="Helical" evidence="7">
    <location>
        <begin position="102"/>
        <end position="124"/>
    </location>
</feature>
<feature type="transmembrane region" description="Helical" evidence="7">
    <location>
        <begin position="57"/>
        <end position="82"/>
    </location>
</feature>
<evidence type="ECO:0000256" key="4">
    <source>
        <dbReference type="ARBA" id="ARBA00023136"/>
    </source>
</evidence>
<comment type="similarity">
    <text evidence="5">Belongs to the SAT4 family.</text>
</comment>
<evidence type="ECO:0000256" key="5">
    <source>
        <dbReference type="ARBA" id="ARBA00038359"/>
    </source>
</evidence>
<evidence type="ECO:0000259" key="8">
    <source>
        <dbReference type="Pfam" id="PF20684"/>
    </source>
</evidence>
<gene>
    <name evidence="9" type="ORF">CC78DRAFT_584668</name>
</gene>
<sequence length="342" mass="38921">MPPSTEYRMDPPSVNAPSISFRRFEISIWVFSSIAALFVASRFIIRIYTKGQLMVNDYFLILALPALFVAAGLLQTVLHDLYDEQAAGIWMDPNESPQPKILAPRLTASMEMLWLTIYCVKFCFLAQFKFHKPPYAYISPYFTRYYWVAIGTCGAAFLFTLIQPIVLCSNAEHCRYFQSTNTGAWETTITAVDIATDLLVISIPILLIYMANFTKSYTIINATFKGLSMFAIAIAATRLALQYSTDLHRIKYISLLFWLFVEAAVALIMASISSYRTVVLDRLAEWERRREGNPSQKKTHGFWPSTRDPHPKFHLRPTDLASDDRSDCVGFTPSPSHAKWIS</sequence>
<reference evidence="10" key="1">
    <citation type="journal article" date="2020" name="Stud. Mycol.">
        <title>101 Dothideomycetes genomes: A test case for predicting lifestyles and emergence of pathogens.</title>
        <authorList>
            <person name="Haridas S."/>
            <person name="Albert R."/>
            <person name="Binder M."/>
            <person name="Bloem J."/>
            <person name="LaButti K."/>
            <person name="Salamov A."/>
            <person name="Andreopoulos B."/>
            <person name="Baker S."/>
            <person name="Barry K."/>
            <person name="Bills G."/>
            <person name="Bluhm B."/>
            <person name="Cannon C."/>
            <person name="Castanera R."/>
            <person name="Culley D."/>
            <person name="Daum C."/>
            <person name="Ezra D."/>
            <person name="Gonzalez J."/>
            <person name="Henrissat B."/>
            <person name="Kuo A."/>
            <person name="Liang C."/>
            <person name="Lipzen A."/>
            <person name="Lutzoni F."/>
            <person name="Magnuson J."/>
            <person name="Mondo S."/>
            <person name="Nolan M."/>
            <person name="Ohm R."/>
            <person name="Pangilinan J."/>
            <person name="Park H.-J."/>
            <person name="Ramirez L."/>
            <person name="Alfaro M."/>
            <person name="Sun H."/>
            <person name="Tritt A."/>
            <person name="Yoshinaga Y."/>
            <person name="Zwiers L.-H."/>
            <person name="Turgeon B."/>
            <person name="Goodwin S."/>
            <person name="Spatafora J."/>
            <person name="Crous P."/>
            <person name="Grigoriev I."/>
        </authorList>
    </citation>
    <scope>NUCLEOTIDE SEQUENCE [LARGE SCALE GENOMIC DNA]</scope>
    <source>
        <strain evidence="10">CBS 304.66</strain>
    </source>
</reference>
<evidence type="ECO:0000256" key="1">
    <source>
        <dbReference type="ARBA" id="ARBA00004141"/>
    </source>
</evidence>
<dbReference type="PANTHER" id="PTHR33048:SF92">
    <property type="entry name" value="INTEGRAL MEMBRANE PROTEIN"/>
    <property type="match status" value="1"/>
</dbReference>
<dbReference type="AlphaFoldDB" id="A0A9P4N0J1"/>
<dbReference type="Proteomes" id="UP000800093">
    <property type="component" value="Unassembled WGS sequence"/>
</dbReference>
<feature type="region of interest" description="Disordered" evidence="6">
    <location>
        <begin position="290"/>
        <end position="312"/>
    </location>
</feature>
<feature type="transmembrane region" description="Helical" evidence="7">
    <location>
        <begin position="187"/>
        <end position="210"/>
    </location>
</feature>
<dbReference type="GO" id="GO:0016020">
    <property type="term" value="C:membrane"/>
    <property type="evidence" value="ECO:0007669"/>
    <property type="project" value="UniProtKB-SubCell"/>
</dbReference>
<keyword evidence="3 7" id="KW-1133">Transmembrane helix</keyword>
<feature type="transmembrane region" description="Helical" evidence="7">
    <location>
        <begin position="253"/>
        <end position="272"/>
    </location>
</feature>
<evidence type="ECO:0000256" key="7">
    <source>
        <dbReference type="SAM" id="Phobius"/>
    </source>
</evidence>
<dbReference type="PANTHER" id="PTHR33048">
    <property type="entry name" value="PTH11-LIKE INTEGRAL MEMBRANE PROTEIN (AFU_ORTHOLOGUE AFUA_5G11245)"/>
    <property type="match status" value="1"/>
</dbReference>
<proteinExistence type="inferred from homology"/>
<feature type="domain" description="Rhodopsin" evidence="8">
    <location>
        <begin position="42"/>
        <end position="279"/>
    </location>
</feature>
<feature type="transmembrane region" description="Helical" evidence="7">
    <location>
        <begin position="145"/>
        <end position="167"/>
    </location>
</feature>
<name>A0A9P4N0J1_9PLEO</name>
<comment type="caution">
    <text evidence="9">The sequence shown here is derived from an EMBL/GenBank/DDBJ whole genome shotgun (WGS) entry which is preliminary data.</text>
</comment>
<dbReference type="InterPro" id="IPR052337">
    <property type="entry name" value="SAT4-like"/>
</dbReference>
<dbReference type="Pfam" id="PF20684">
    <property type="entry name" value="Fung_rhodopsin"/>
    <property type="match status" value="1"/>
</dbReference>
<evidence type="ECO:0000256" key="3">
    <source>
        <dbReference type="ARBA" id="ARBA00022989"/>
    </source>
</evidence>
<dbReference type="EMBL" id="ML986678">
    <property type="protein sequence ID" value="KAF2260533.1"/>
    <property type="molecule type" value="Genomic_DNA"/>
</dbReference>
<evidence type="ECO:0000256" key="2">
    <source>
        <dbReference type="ARBA" id="ARBA00022692"/>
    </source>
</evidence>
<protein>
    <recommendedName>
        <fullName evidence="8">Rhodopsin domain-containing protein</fullName>
    </recommendedName>
</protein>
<dbReference type="InterPro" id="IPR049326">
    <property type="entry name" value="Rhodopsin_dom_fungi"/>
</dbReference>
<keyword evidence="10" id="KW-1185">Reference proteome</keyword>
<organism evidence="9 10">
    <name type="scientific">Lojkania enalia</name>
    <dbReference type="NCBI Taxonomy" id="147567"/>
    <lineage>
        <taxon>Eukaryota</taxon>
        <taxon>Fungi</taxon>
        <taxon>Dikarya</taxon>
        <taxon>Ascomycota</taxon>
        <taxon>Pezizomycotina</taxon>
        <taxon>Dothideomycetes</taxon>
        <taxon>Pleosporomycetidae</taxon>
        <taxon>Pleosporales</taxon>
        <taxon>Pleosporales incertae sedis</taxon>
        <taxon>Lojkania</taxon>
    </lineage>
</organism>
<keyword evidence="4 7" id="KW-0472">Membrane</keyword>
<feature type="transmembrane region" description="Helical" evidence="7">
    <location>
        <begin position="26"/>
        <end position="45"/>
    </location>
</feature>
<dbReference type="OrthoDB" id="444631at2759"/>
<feature type="transmembrane region" description="Helical" evidence="7">
    <location>
        <begin position="222"/>
        <end position="241"/>
    </location>
</feature>